<feature type="compositionally biased region" description="Basic and acidic residues" evidence="1">
    <location>
        <begin position="112"/>
        <end position="123"/>
    </location>
</feature>
<feature type="chain" id="PRO_5042286312" evidence="2">
    <location>
        <begin position="28"/>
        <end position="123"/>
    </location>
</feature>
<dbReference type="Proteomes" id="UP001196413">
    <property type="component" value="Unassembled WGS sequence"/>
</dbReference>
<evidence type="ECO:0000256" key="1">
    <source>
        <dbReference type="SAM" id="MobiDB-lite"/>
    </source>
</evidence>
<gene>
    <name evidence="3" type="ORF">KIN20_019084</name>
</gene>
<sequence>MSHCISVFLYFVTVLIQLPCLPQFTSKSHLFYQIRSTCSAILGRIDISFQASDALAFDRDRDAFEPPKLLPANVLLRKLADKAQHSFRGDETDVHPDDRKNDDNYVNEVPDVNEKDYKENEQL</sequence>
<feature type="compositionally biased region" description="Basic and acidic residues" evidence="1">
    <location>
        <begin position="87"/>
        <end position="103"/>
    </location>
</feature>
<keyword evidence="4" id="KW-1185">Reference proteome</keyword>
<evidence type="ECO:0000256" key="2">
    <source>
        <dbReference type="SAM" id="SignalP"/>
    </source>
</evidence>
<reference evidence="3" key="1">
    <citation type="submission" date="2021-06" db="EMBL/GenBank/DDBJ databases">
        <title>Parelaphostrongylus tenuis whole genome reference sequence.</title>
        <authorList>
            <person name="Garwood T.J."/>
            <person name="Larsen P.A."/>
            <person name="Fountain-Jones N.M."/>
            <person name="Garbe J.R."/>
            <person name="Macchietto M.G."/>
            <person name="Kania S.A."/>
            <person name="Gerhold R.W."/>
            <person name="Richards J.E."/>
            <person name="Wolf T.M."/>
        </authorList>
    </citation>
    <scope>NUCLEOTIDE SEQUENCE</scope>
    <source>
        <strain evidence="3">MNPRO001-30</strain>
        <tissue evidence="3">Meninges</tissue>
    </source>
</reference>
<keyword evidence="2" id="KW-0732">Signal</keyword>
<evidence type="ECO:0000313" key="4">
    <source>
        <dbReference type="Proteomes" id="UP001196413"/>
    </source>
</evidence>
<evidence type="ECO:0000313" key="3">
    <source>
        <dbReference type="EMBL" id="KAJ1360170.1"/>
    </source>
</evidence>
<comment type="caution">
    <text evidence="3">The sequence shown here is derived from an EMBL/GenBank/DDBJ whole genome shotgun (WGS) entry which is preliminary data.</text>
</comment>
<protein>
    <submittedName>
        <fullName evidence="3">Uncharacterized protein</fullName>
    </submittedName>
</protein>
<feature type="region of interest" description="Disordered" evidence="1">
    <location>
        <begin position="87"/>
        <end position="123"/>
    </location>
</feature>
<accession>A0AAD5MKV0</accession>
<dbReference type="AlphaFoldDB" id="A0AAD5MKV0"/>
<feature type="signal peptide" evidence="2">
    <location>
        <begin position="1"/>
        <end position="27"/>
    </location>
</feature>
<proteinExistence type="predicted"/>
<name>A0AAD5MKV0_PARTN</name>
<dbReference type="EMBL" id="JAHQIW010003789">
    <property type="protein sequence ID" value="KAJ1360170.1"/>
    <property type="molecule type" value="Genomic_DNA"/>
</dbReference>
<organism evidence="3 4">
    <name type="scientific">Parelaphostrongylus tenuis</name>
    <name type="common">Meningeal worm</name>
    <dbReference type="NCBI Taxonomy" id="148309"/>
    <lineage>
        <taxon>Eukaryota</taxon>
        <taxon>Metazoa</taxon>
        <taxon>Ecdysozoa</taxon>
        <taxon>Nematoda</taxon>
        <taxon>Chromadorea</taxon>
        <taxon>Rhabditida</taxon>
        <taxon>Rhabditina</taxon>
        <taxon>Rhabditomorpha</taxon>
        <taxon>Strongyloidea</taxon>
        <taxon>Metastrongylidae</taxon>
        <taxon>Parelaphostrongylus</taxon>
    </lineage>
</organism>